<dbReference type="RefSeq" id="WP_309878417.1">
    <property type="nucleotide sequence ID" value="NZ_CP133838.1"/>
</dbReference>
<sequence length="282" mass="32195">MDYFPDSQLISGFFNAGQQELLDAIYQELDAKARMIVQQAQAENCTLADFYRRQQTLIVVPEKQSTDRICRMEYLNGSSETFYQQVTLPVQRRLEELVGAKLTLFKDKCNVKAPQGGAFPPHQDAPAYRNFGPTIFITAGIMLDTLSTDNGCLHMAANYRKLNTGIVQNCTTPYGGYPLFKYFVGGERNGDLLDEVQTLLQWETINAQAGDILVFNSFIPHFSHINTSQQYRRVFYLTFNLLSEGSHYNHYYKKKWQDYSNPQFHISTPTTHAALPICRGLL</sequence>
<organism evidence="2 3">
    <name type="scientific">Buttiauxella selenatireducens</name>
    <dbReference type="NCBI Taxonomy" id="3073902"/>
    <lineage>
        <taxon>Bacteria</taxon>
        <taxon>Pseudomonadati</taxon>
        <taxon>Pseudomonadota</taxon>
        <taxon>Gammaproteobacteria</taxon>
        <taxon>Enterobacterales</taxon>
        <taxon>Enterobacteriaceae</taxon>
        <taxon>Buttiauxella</taxon>
    </lineage>
</organism>
<accession>A0ABY9SEN0</accession>
<dbReference type="PANTHER" id="PTHR20883:SF48">
    <property type="entry name" value="ECTOINE DIOXYGENASE"/>
    <property type="match status" value="1"/>
</dbReference>
<dbReference type="GO" id="GO:0051213">
    <property type="term" value="F:dioxygenase activity"/>
    <property type="evidence" value="ECO:0007669"/>
    <property type="project" value="UniProtKB-KW"/>
</dbReference>
<evidence type="ECO:0000313" key="3">
    <source>
        <dbReference type="Proteomes" id="UP001246690"/>
    </source>
</evidence>
<gene>
    <name evidence="2" type="ORF">RHD99_08505</name>
</gene>
<proteinExistence type="predicted"/>
<dbReference type="Pfam" id="PF05721">
    <property type="entry name" value="PhyH"/>
    <property type="match status" value="1"/>
</dbReference>
<dbReference type="SUPFAM" id="SSF51197">
    <property type="entry name" value="Clavaminate synthase-like"/>
    <property type="match status" value="1"/>
</dbReference>
<keyword evidence="2" id="KW-0223">Dioxygenase</keyword>
<keyword evidence="3" id="KW-1185">Reference proteome</keyword>
<keyword evidence="2" id="KW-0560">Oxidoreductase</keyword>
<dbReference type="PANTHER" id="PTHR20883">
    <property type="entry name" value="PHYTANOYL-COA DIOXYGENASE DOMAIN CONTAINING 1"/>
    <property type="match status" value="1"/>
</dbReference>
<dbReference type="EMBL" id="CP133838">
    <property type="protein sequence ID" value="WMY75961.1"/>
    <property type="molecule type" value="Genomic_DNA"/>
</dbReference>
<dbReference type="Proteomes" id="UP001246690">
    <property type="component" value="Chromosome"/>
</dbReference>
<evidence type="ECO:0000313" key="2">
    <source>
        <dbReference type="EMBL" id="WMY75961.1"/>
    </source>
</evidence>
<evidence type="ECO:0000256" key="1">
    <source>
        <dbReference type="ARBA" id="ARBA00001954"/>
    </source>
</evidence>
<reference evidence="2 3" key="1">
    <citation type="submission" date="2023-09" db="EMBL/GenBank/DDBJ databases">
        <title>Buttiauxella selenatireducens sp. nov., isolated from the rhizosphere of Cardamine hupingshanesis.</title>
        <authorList>
            <person name="Zhang S."/>
            <person name="Xu Z."/>
            <person name="Wang H."/>
            <person name="Guo Y."/>
        </authorList>
    </citation>
    <scope>NUCLEOTIDE SEQUENCE [LARGE SCALE GENOMIC DNA]</scope>
    <source>
        <strain evidence="2 3">R73</strain>
    </source>
</reference>
<name>A0ABY9SEN0_9ENTR</name>
<protein>
    <submittedName>
        <fullName evidence="2">Phytanoyl-CoA dioxygenase family protein</fullName>
    </submittedName>
</protein>
<dbReference type="Gene3D" id="2.60.120.620">
    <property type="entry name" value="q2cbj1_9rhob like domain"/>
    <property type="match status" value="1"/>
</dbReference>
<dbReference type="InterPro" id="IPR008775">
    <property type="entry name" value="Phytyl_CoA_dOase-like"/>
</dbReference>
<comment type="cofactor">
    <cofactor evidence="1">
        <name>Fe(2+)</name>
        <dbReference type="ChEBI" id="CHEBI:29033"/>
    </cofactor>
</comment>